<dbReference type="OrthoDB" id="7510199at2"/>
<feature type="binding site" evidence="8">
    <location>
        <position position="119"/>
    </location>
    <ligand>
        <name>Cu cation</name>
        <dbReference type="ChEBI" id="CHEBI:23378"/>
    </ligand>
</feature>
<dbReference type="InterPro" id="IPR002386">
    <property type="entry name" value="Amicyanin/Pseudoazurin"/>
</dbReference>
<dbReference type="AlphaFoldDB" id="A0A2T7G2V9"/>
<feature type="domain" description="Blue (type 1) copper" evidence="9">
    <location>
        <begin position="47"/>
        <end position="133"/>
    </location>
</feature>
<protein>
    <recommendedName>
        <fullName evidence="7">Pseudoazurin</fullName>
    </recommendedName>
</protein>
<dbReference type="SUPFAM" id="SSF49503">
    <property type="entry name" value="Cupredoxins"/>
    <property type="match status" value="1"/>
</dbReference>
<dbReference type="InterPro" id="IPR000923">
    <property type="entry name" value="BlueCu_1"/>
</dbReference>
<comment type="caution">
    <text evidence="10">The sequence shown here is derived from an EMBL/GenBank/DDBJ whole genome shotgun (WGS) entry which is preliminary data.</text>
</comment>
<evidence type="ECO:0000256" key="6">
    <source>
        <dbReference type="ARBA" id="ARBA00023008"/>
    </source>
</evidence>
<accession>A0A2T7G2V9</accession>
<keyword evidence="6 8" id="KW-0186">Copper</keyword>
<dbReference type="InterPro" id="IPR006311">
    <property type="entry name" value="TAT_signal"/>
</dbReference>
<evidence type="ECO:0000256" key="1">
    <source>
        <dbReference type="ARBA" id="ARBA00004418"/>
    </source>
</evidence>
<evidence type="ECO:0000256" key="3">
    <source>
        <dbReference type="ARBA" id="ARBA00022723"/>
    </source>
</evidence>
<evidence type="ECO:0000256" key="4">
    <source>
        <dbReference type="ARBA" id="ARBA00022764"/>
    </source>
</evidence>
<dbReference type="InterPro" id="IPR012745">
    <property type="entry name" value="Pseudoazurin"/>
</dbReference>
<sequence>MSVTRRTALLGAAASGLVLGTGRVVAQTNGALAVKPVLVAAKTHEVQMLNRGEAGTMVYEPRFVSAEVGDTIVFVPEDKGHNAESIKDMLPEDQEDFAGKINEEIEVQLTSEGLIGVKCKPHFGMGMVMIIQVAGAPVPDDFLEGKMPGKAKKAFEEILAENKLS</sequence>
<dbReference type="InterPro" id="IPR008972">
    <property type="entry name" value="Cupredoxin"/>
</dbReference>
<dbReference type="GO" id="GO:0009055">
    <property type="term" value="F:electron transfer activity"/>
    <property type="evidence" value="ECO:0007669"/>
    <property type="project" value="InterPro"/>
</dbReference>
<evidence type="ECO:0000256" key="7">
    <source>
        <dbReference type="NCBIfam" id="TIGR02375"/>
    </source>
</evidence>
<keyword evidence="3 8" id="KW-0479">Metal-binding</keyword>
<name>A0A2T7G2V9_9RHOB</name>
<evidence type="ECO:0000256" key="2">
    <source>
        <dbReference type="ARBA" id="ARBA00022448"/>
    </source>
</evidence>
<comment type="subcellular location">
    <subcellularLocation>
        <location evidence="1">Periplasm</location>
    </subcellularLocation>
</comment>
<reference evidence="10 11" key="1">
    <citation type="submission" date="2018-04" db="EMBL/GenBank/DDBJ databases">
        <title>Pelagivirga bohaiensis gen. nov., sp. nov., a bacterium isolated from the Bohai Sea.</title>
        <authorList>
            <person name="Ji X."/>
        </authorList>
    </citation>
    <scope>NUCLEOTIDE SEQUENCE [LARGE SCALE GENOMIC DNA]</scope>
    <source>
        <strain evidence="10 11">BH-SD19</strain>
    </source>
</reference>
<dbReference type="EMBL" id="QCYH01000018">
    <property type="protein sequence ID" value="PVA08728.1"/>
    <property type="molecule type" value="Genomic_DNA"/>
</dbReference>
<keyword evidence="2" id="KW-0813">Transport</keyword>
<evidence type="ECO:0000313" key="11">
    <source>
        <dbReference type="Proteomes" id="UP000244446"/>
    </source>
</evidence>
<dbReference type="Gene3D" id="2.60.40.420">
    <property type="entry name" value="Cupredoxins - blue copper proteins"/>
    <property type="match status" value="1"/>
</dbReference>
<feature type="binding site" evidence="8">
    <location>
        <position position="127"/>
    </location>
    <ligand>
        <name>Cu cation</name>
        <dbReference type="ChEBI" id="CHEBI:23378"/>
    </ligand>
</feature>
<proteinExistence type="predicted"/>
<keyword evidence="4" id="KW-0574">Periplasm</keyword>
<dbReference type="GO" id="GO:0042597">
    <property type="term" value="C:periplasmic space"/>
    <property type="evidence" value="ECO:0007669"/>
    <property type="project" value="UniProtKB-SubCell"/>
</dbReference>
<dbReference type="GO" id="GO:0005507">
    <property type="term" value="F:copper ion binding"/>
    <property type="evidence" value="ECO:0007669"/>
    <property type="project" value="UniProtKB-UniRule"/>
</dbReference>
<evidence type="ECO:0000256" key="8">
    <source>
        <dbReference type="PIRSR" id="PIRSR602386-1"/>
    </source>
</evidence>
<evidence type="ECO:0000256" key="5">
    <source>
        <dbReference type="ARBA" id="ARBA00022982"/>
    </source>
</evidence>
<dbReference type="Proteomes" id="UP000244446">
    <property type="component" value="Unassembled WGS sequence"/>
</dbReference>
<dbReference type="PRINTS" id="PR00156">
    <property type="entry name" value="COPPERBLUE"/>
</dbReference>
<feature type="binding site" evidence="8">
    <location>
        <position position="81"/>
    </location>
    <ligand>
        <name>Cu cation</name>
        <dbReference type="ChEBI" id="CHEBI:23378"/>
    </ligand>
</feature>
<comment type="cofactor">
    <cofactor evidence="8">
        <name>Cu cation</name>
        <dbReference type="ChEBI" id="CHEBI:23378"/>
    </cofactor>
    <text evidence="8">Binds 1 copper ion per subunit.</text>
</comment>
<dbReference type="InterPro" id="IPR001235">
    <property type="entry name" value="Copper_blue_Plastocyanin"/>
</dbReference>
<keyword evidence="5" id="KW-0249">Electron transport</keyword>
<evidence type="ECO:0000313" key="10">
    <source>
        <dbReference type="EMBL" id="PVA08728.1"/>
    </source>
</evidence>
<keyword evidence="11" id="KW-1185">Reference proteome</keyword>
<evidence type="ECO:0000259" key="9">
    <source>
        <dbReference type="Pfam" id="PF00127"/>
    </source>
</evidence>
<feature type="binding site" evidence="8">
    <location>
        <position position="122"/>
    </location>
    <ligand>
        <name>Cu cation</name>
        <dbReference type="ChEBI" id="CHEBI:23378"/>
    </ligand>
</feature>
<organism evidence="10 11">
    <name type="scientific">Pelagivirga sediminicola</name>
    <dbReference type="NCBI Taxonomy" id="2170575"/>
    <lineage>
        <taxon>Bacteria</taxon>
        <taxon>Pseudomonadati</taxon>
        <taxon>Pseudomonadota</taxon>
        <taxon>Alphaproteobacteria</taxon>
        <taxon>Rhodobacterales</taxon>
        <taxon>Paracoccaceae</taxon>
        <taxon>Pelagivirga</taxon>
    </lineage>
</organism>
<dbReference type="PRINTS" id="PR00155">
    <property type="entry name" value="AMICYANIN"/>
</dbReference>
<dbReference type="Pfam" id="PF00127">
    <property type="entry name" value="Copper-bind"/>
    <property type="match status" value="1"/>
</dbReference>
<gene>
    <name evidence="10" type="ORF">DC366_17430</name>
</gene>
<dbReference type="PROSITE" id="PS51318">
    <property type="entry name" value="TAT"/>
    <property type="match status" value="1"/>
</dbReference>
<dbReference type="NCBIfam" id="TIGR02375">
    <property type="entry name" value="pseudoazurin"/>
    <property type="match status" value="1"/>
</dbReference>
<dbReference type="CDD" id="cd04218">
    <property type="entry name" value="Pseudoazurin"/>
    <property type="match status" value="1"/>
</dbReference>